<reference evidence="4" key="3">
    <citation type="submission" date="2016-07" db="EMBL/GenBank/DDBJ databases">
        <title>Evolution of pathogenesis and genome organization in the Tremellales.</title>
        <authorList>
            <person name="Cuomo C."/>
            <person name="Litvintseva A."/>
            <person name="Heitman J."/>
            <person name="Chen Y."/>
            <person name="Sun S."/>
            <person name="Springer D."/>
            <person name="Dromer F."/>
            <person name="Young S."/>
            <person name="Zeng Q."/>
            <person name="Chapman S."/>
            <person name="Gujja S."/>
            <person name="Saif S."/>
            <person name="Birren B."/>
        </authorList>
    </citation>
    <scope>NUCLEOTIDE SEQUENCE</scope>
    <source>
        <strain evidence="4">CBS 10737</strain>
    </source>
</reference>
<dbReference type="InterPro" id="IPR001841">
    <property type="entry name" value="Znf_RING"/>
</dbReference>
<keyword evidence="1" id="KW-0862">Zinc</keyword>
<dbReference type="RefSeq" id="XP_019014998.1">
    <property type="nucleotide sequence ID" value="XM_019152860.1"/>
</dbReference>
<accession>A0A1B9IDS3</accession>
<dbReference type="EMBL" id="KI894007">
    <property type="protein sequence ID" value="OCF53779.1"/>
    <property type="molecule type" value="Genomic_DNA"/>
</dbReference>
<dbReference type="GO" id="GO:0008270">
    <property type="term" value="F:zinc ion binding"/>
    <property type="evidence" value="ECO:0007669"/>
    <property type="project" value="UniProtKB-KW"/>
</dbReference>
<reference evidence="5" key="4">
    <citation type="submission" date="2024-02" db="EMBL/GenBank/DDBJ databases">
        <title>Comparative genomics of Cryptococcus and Kwoniella reveals pathogenesis evolution and contrasting modes of karyotype evolution via chromosome fusion or intercentromeric recombination.</title>
        <authorList>
            <person name="Coelho M.A."/>
            <person name="David-Palma M."/>
            <person name="Shea T."/>
            <person name="Bowers K."/>
            <person name="McGinley-Smith S."/>
            <person name="Mohammad A.W."/>
            <person name="Gnirke A."/>
            <person name="Yurkov A.M."/>
            <person name="Nowrousian M."/>
            <person name="Sun S."/>
            <person name="Cuomo C.A."/>
            <person name="Heitman J."/>
        </authorList>
    </citation>
    <scope>NUCLEOTIDE SEQUENCE</scope>
    <source>
        <strain evidence="5">CBS 10737</strain>
    </source>
</reference>
<feature type="domain" description="RING-type" evidence="3">
    <location>
        <begin position="102"/>
        <end position="174"/>
    </location>
</feature>
<feature type="region of interest" description="Disordered" evidence="2">
    <location>
        <begin position="32"/>
        <end position="60"/>
    </location>
</feature>
<evidence type="ECO:0000259" key="3">
    <source>
        <dbReference type="PROSITE" id="PS50089"/>
    </source>
</evidence>
<evidence type="ECO:0000256" key="2">
    <source>
        <dbReference type="SAM" id="MobiDB-lite"/>
    </source>
</evidence>
<dbReference type="KEGG" id="kpin:30169455"/>
<keyword evidence="1" id="KW-0863">Zinc-finger</keyword>
<evidence type="ECO:0000313" key="6">
    <source>
        <dbReference type="Proteomes" id="UP000094020"/>
    </source>
</evidence>
<name>A0A1B9IDS3_9TREE</name>
<dbReference type="SUPFAM" id="SSF57850">
    <property type="entry name" value="RING/U-box"/>
    <property type="match status" value="1"/>
</dbReference>
<evidence type="ECO:0000313" key="5">
    <source>
        <dbReference type="EMBL" id="WWC66338.1"/>
    </source>
</evidence>
<proteinExistence type="predicted"/>
<dbReference type="PROSITE" id="PS50089">
    <property type="entry name" value="ZF_RING_2"/>
    <property type="match status" value="1"/>
</dbReference>
<reference evidence="4" key="1">
    <citation type="submission" date="2013-07" db="EMBL/GenBank/DDBJ databases">
        <title>The Genome Sequence of Cryptococcus pinus CBS10737.</title>
        <authorList>
            <consortium name="The Broad Institute Genome Sequencing Platform"/>
            <person name="Cuomo C."/>
            <person name="Litvintseva A."/>
            <person name="Chen Y."/>
            <person name="Heitman J."/>
            <person name="Sun S."/>
            <person name="Springer D."/>
            <person name="Dromer F."/>
            <person name="Young S.K."/>
            <person name="Zeng Q."/>
            <person name="Gargeya S."/>
            <person name="Fitzgerald M."/>
            <person name="Abouelleil A."/>
            <person name="Alvarado L."/>
            <person name="Berlin A.M."/>
            <person name="Chapman S.B."/>
            <person name="Dewar J."/>
            <person name="Goldberg J."/>
            <person name="Griggs A."/>
            <person name="Gujja S."/>
            <person name="Hansen M."/>
            <person name="Howarth C."/>
            <person name="Imamovic A."/>
            <person name="Larimer J."/>
            <person name="McCowan C."/>
            <person name="Murphy C."/>
            <person name="Pearson M."/>
            <person name="Priest M."/>
            <person name="Roberts A."/>
            <person name="Saif S."/>
            <person name="Shea T."/>
            <person name="Sykes S."/>
            <person name="Wortman J."/>
            <person name="Nusbaum C."/>
            <person name="Birren B."/>
        </authorList>
    </citation>
    <scope>NUCLEOTIDE SEQUENCE [LARGE SCALE GENOMIC DNA]</scope>
    <source>
        <strain evidence="4">CBS 10737</strain>
    </source>
</reference>
<dbReference type="AlphaFoldDB" id="A0A1B9IDS3"/>
<protein>
    <recommendedName>
        <fullName evidence="3">RING-type domain-containing protein</fullName>
    </recommendedName>
</protein>
<feature type="compositionally biased region" description="Basic and acidic residues" evidence="2">
    <location>
        <begin position="32"/>
        <end position="54"/>
    </location>
</feature>
<evidence type="ECO:0000313" key="4">
    <source>
        <dbReference type="EMBL" id="OCF53779.1"/>
    </source>
</evidence>
<reference evidence="5" key="2">
    <citation type="submission" date="2013-07" db="EMBL/GenBank/DDBJ databases">
        <authorList>
            <consortium name="The Broad Institute Genome Sequencing Platform"/>
            <person name="Cuomo C."/>
            <person name="Litvintseva A."/>
            <person name="Chen Y."/>
            <person name="Heitman J."/>
            <person name="Sun S."/>
            <person name="Springer D."/>
            <person name="Dromer F."/>
            <person name="Young S.K."/>
            <person name="Zeng Q."/>
            <person name="Gargeya S."/>
            <person name="Fitzgerald M."/>
            <person name="Abouelleil A."/>
            <person name="Alvarado L."/>
            <person name="Berlin A.M."/>
            <person name="Chapman S.B."/>
            <person name="Dewar J."/>
            <person name="Goldberg J."/>
            <person name="Griggs A."/>
            <person name="Gujja S."/>
            <person name="Hansen M."/>
            <person name="Howarth C."/>
            <person name="Imamovic A."/>
            <person name="Larimer J."/>
            <person name="McCowan C."/>
            <person name="Murphy C."/>
            <person name="Pearson M."/>
            <person name="Priest M."/>
            <person name="Roberts A."/>
            <person name="Saif S."/>
            <person name="Shea T."/>
            <person name="Sykes S."/>
            <person name="Wortman J."/>
            <person name="Nusbaum C."/>
            <person name="Birren B."/>
        </authorList>
    </citation>
    <scope>NUCLEOTIDE SEQUENCE</scope>
    <source>
        <strain evidence="5">CBS 10737</strain>
    </source>
</reference>
<dbReference type="GeneID" id="30169455"/>
<evidence type="ECO:0000256" key="1">
    <source>
        <dbReference type="PROSITE-ProRule" id="PRU00175"/>
    </source>
</evidence>
<organism evidence="4">
    <name type="scientific">Kwoniella pini CBS 10737</name>
    <dbReference type="NCBI Taxonomy" id="1296096"/>
    <lineage>
        <taxon>Eukaryota</taxon>
        <taxon>Fungi</taxon>
        <taxon>Dikarya</taxon>
        <taxon>Basidiomycota</taxon>
        <taxon>Agaricomycotina</taxon>
        <taxon>Tremellomycetes</taxon>
        <taxon>Tremellales</taxon>
        <taxon>Cryptococcaceae</taxon>
        <taxon>Kwoniella</taxon>
    </lineage>
</organism>
<keyword evidence="1" id="KW-0479">Metal-binding</keyword>
<dbReference type="Proteomes" id="UP000094020">
    <property type="component" value="Chromosome 1"/>
</dbReference>
<dbReference type="EMBL" id="CP144519">
    <property type="protein sequence ID" value="WWC66338.1"/>
    <property type="molecule type" value="Genomic_DNA"/>
</dbReference>
<sequence>MSESENLPNPLSSPIRPIRQAKRKAIMKIDKAVPKEKEYKRKREKEKRELQESNKRKKKSIKNQALAINQLPSLDINQNSSSSIDNGLKIDLIRETFIPLECVICTEDIIELLDKADKEGKGGIGGGLVLWTCEQKDCGALFCITCVINYVTFPGRQQGGGLRRRENLKCPTCTRIWDLEAIKDQVRAYDANRLDELGI</sequence>
<keyword evidence="6" id="KW-1185">Reference proteome</keyword>
<dbReference type="OrthoDB" id="2565139at2759"/>
<gene>
    <name evidence="4" type="ORF">I206_01086</name>
    <name evidence="5" type="ORF">I206_100239</name>
</gene>